<feature type="domain" description="PI-PLC Y-box" evidence="7">
    <location>
        <begin position="46"/>
        <end position="77"/>
    </location>
</feature>
<keyword evidence="3 5" id="KW-0863">Zinc-finger</keyword>
<dbReference type="InterPro" id="IPR036236">
    <property type="entry name" value="Znf_C2H2_sf"/>
</dbReference>
<dbReference type="Proteomes" id="UP000887577">
    <property type="component" value="Unplaced"/>
</dbReference>
<feature type="compositionally biased region" description="Basic and acidic residues" evidence="6">
    <location>
        <begin position="68"/>
        <end position="78"/>
    </location>
</feature>
<dbReference type="SUPFAM" id="SSF57667">
    <property type="entry name" value="beta-beta-alpha zinc fingers"/>
    <property type="match status" value="1"/>
</dbReference>
<dbReference type="SMART" id="SM00355">
    <property type="entry name" value="ZnF_C2H2"/>
    <property type="match status" value="3"/>
</dbReference>
<dbReference type="Gene3D" id="3.30.160.60">
    <property type="entry name" value="Classic Zinc Finger"/>
    <property type="match status" value="1"/>
</dbReference>
<dbReference type="InterPro" id="IPR001711">
    <property type="entry name" value="PLipase_C_Pinositol-sp_Y"/>
</dbReference>
<feature type="region of interest" description="Disordered" evidence="6">
    <location>
        <begin position="1"/>
        <end position="183"/>
    </location>
</feature>
<evidence type="ECO:0000259" key="7">
    <source>
        <dbReference type="PROSITE" id="PS50008"/>
    </source>
</evidence>
<proteinExistence type="predicted"/>
<evidence type="ECO:0000256" key="5">
    <source>
        <dbReference type="PROSITE-ProRule" id="PRU00042"/>
    </source>
</evidence>
<evidence type="ECO:0000256" key="3">
    <source>
        <dbReference type="ARBA" id="ARBA00022771"/>
    </source>
</evidence>
<feature type="compositionally biased region" description="Polar residues" evidence="6">
    <location>
        <begin position="80"/>
        <end position="90"/>
    </location>
</feature>
<feature type="compositionally biased region" description="Low complexity" evidence="6">
    <location>
        <begin position="162"/>
        <end position="181"/>
    </location>
</feature>
<dbReference type="InterPro" id="IPR013087">
    <property type="entry name" value="Znf_C2H2_type"/>
</dbReference>
<feature type="compositionally biased region" description="Basic and acidic residues" evidence="6">
    <location>
        <begin position="1"/>
        <end position="18"/>
    </location>
</feature>
<feature type="domain" description="C2H2-type" evidence="8">
    <location>
        <begin position="310"/>
        <end position="338"/>
    </location>
</feature>
<dbReference type="GO" id="GO:0008270">
    <property type="term" value="F:zinc ion binding"/>
    <property type="evidence" value="ECO:0007669"/>
    <property type="project" value="UniProtKB-KW"/>
</dbReference>
<sequence>MAHFEPDQANKWPHDQLTRHLAARTSIGIDQNGPSPLTSSFHSNGNFPPYSTANGNNIYPQSSEFDTEDIKPMKEWNEKLWQQNGTSKLSPSDIVRTATPSANSTESTPSSQRHSIGPEEGDQSRTTSTPEIKSEFSELSPEHSTVGNIEVTTNNNKDKDATFSPVTTSSSSTGGPTVSASDQNQLAALRIEEKILYEKLTPQVEPQMTEKKAESIQSVVNSVSSTEFDVEKFAPQTVLPPKPAPSNPIQLQAPTSTTPPRNSRAFFRAPGHGGPTESQDNSKAFVCSICNFSCPSKFHYNSHMNTHGDHQCSMCDYTSRTEGRLKKHMRESHTREEQIAAGLDVPPETPAAVPNTAEFQATMASLMEAAKTAVNNAAAAAASNDSSIGNMNNNTIESGNNSPISSIPSALDSLRALSQGEQANLASLLHMTDASNDSVDTAGPSTPREPPKRSSGGKAKQYPCKQCSHIATSKEQSWFHSRSHIPSDKQLSCPQCEFMCQM</sequence>
<evidence type="ECO:0000256" key="1">
    <source>
        <dbReference type="ARBA" id="ARBA00022723"/>
    </source>
</evidence>
<dbReference type="PROSITE" id="PS50157">
    <property type="entry name" value="ZINC_FINGER_C2H2_2"/>
    <property type="match status" value="1"/>
</dbReference>
<evidence type="ECO:0000259" key="8">
    <source>
        <dbReference type="PROSITE" id="PS50157"/>
    </source>
</evidence>
<dbReference type="GO" id="GO:0004435">
    <property type="term" value="F:phosphatidylinositol-4,5-bisphosphate phospholipase C activity"/>
    <property type="evidence" value="ECO:0007669"/>
    <property type="project" value="InterPro"/>
</dbReference>
<dbReference type="WBParaSite" id="PSU_v2.g8870.t1">
    <property type="protein sequence ID" value="PSU_v2.g8870.t1"/>
    <property type="gene ID" value="PSU_v2.g8870"/>
</dbReference>
<accession>A0A914Z965</accession>
<evidence type="ECO:0000256" key="2">
    <source>
        <dbReference type="ARBA" id="ARBA00022737"/>
    </source>
</evidence>
<feature type="compositionally biased region" description="Polar residues" evidence="6">
    <location>
        <begin position="28"/>
        <end position="64"/>
    </location>
</feature>
<evidence type="ECO:0000256" key="4">
    <source>
        <dbReference type="ARBA" id="ARBA00022833"/>
    </source>
</evidence>
<dbReference type="PANTHER" id="PTHR24409">
    <property type="entry name" value="ZINC FINGER PROTEIN 142"/>
    <property type="match status" value="1"/>
</dbReference>
<dbReference type="GO" id="GO:0005634">
    <property type="term" value="C:nucleus"/>
    <property type="evidence" value="ECO:0007669"/>
    <property type="project" value="TreeGrafter"/>
</dbReference>
<evidence type="ECO:0000313" key="9">
    <source>
        <dbReference type="Proteomes" id="UP000887577"/>
    </source>
</evidence>
<evidence type="ECO:0000313" key="10">
    <source>
        <dbReference type="WBParaSite" id="PSU_v2.g8870.t1"/>
    </source>
</evidence>
<name>A0A914Z965_9BILA</name>
<feature type="compositionally biased region" description="Polar residues" evidence="6">
    <location>
        <begin position="388"/>
        <end position="399"/>
    </location>
</feature>
<feature type="compositionally biased region" description="Polar residues" evidence="6">
    <location>
        <begin position="98"/>
        <end position="114"/>
    </location>
</feature>
<keyword evidence="9" id="KW-1185">Reference proteome</keyword>
<dbReference type="GO" id="GO:0000981">
    <property type="term" value="F:DNA-binding transcription factor activity, RNA polymerase II-specific"/>
    <property type="evidence" value="ECO:0007669"/>
    <property type="project" value="TreeGrafter"/>
</dbReference>
<feature type="region of interest" description="Disordered" evidence="6">
    <location>
        <begin position="435"/>
        <end position="463"/>
    </location>
</feature>
<evidence type="ECO:0000256" key="6">
    <source>
        <dbReference type="SAM" id="MobiDB-lite"/>
    </source>
</evidence>
<dbReference type="AlphaFoldDB" id="A0A914Z965"/>
<reference evidence="10" key="1">
    <citation type="submission" date="2022-11" db="UniProtKB">
        <authorList>
            <consortium name="WormBaseParasite"/>
        </authorList>
    </citation>
    <scope>IDENTIFICATION</scope>
</reference>
<feature type="region of interest" description="Disordered" evidence="6">
    <location>
        <begin position="382"/>
        <end position="402"/>
    </location>
</feature>
<dbReference type="GO" id="GO:0000977">
    <property type="term" value="F:RNA polymerase II transcription regulatory region sequence-specific DNA binding"/>
    <property type="evidence" value="ECO:0007669"/>
    <property type="project" value="TreeGrafter"/>
</dbReference>
<feature type="compositionally biased region" description="Polar residues" evidence="6">
    <location>
        <begin position="142"/>
        <end position="155"/>
    </location>
</feature>
<organism evidence="9 10">
    <name type="scientific">Panagrolaimus superbus</name>
    <dbReference type="NCBI Taxonomy" id="310955"/>
    <lineage>
        <taxon>Eukaryota</taxon>
        <taxon>Metazoa</taxon>
        <taxon>Ecdysozoa</taxon>
        <taxon>Nematoda</taxon>
        <taxon>Chromadorea</taxon>
        <taxon>Rhabditida</taxon>
        <taxon>Tylenchina</taxon>
        <taxon>Panagrolaimomorpha</taxon>
        <taxon>Panagrolaimoidea</taxon>
        <taxon>Panagrolaimidae</taxon>
        <taxon>Panagrolaimus</taxon>
    </lineage>
</organism>
<dbReference type="PROSITE" id="PS50008">
    <property type="entry name" value="PIPLC_Y_DOMAIN"/>
    <property type="match status" value="1"/>
</dbReference>
<keyword evidence="4" id="KW-0862">Zinc</keyword>
<keyword evidence="1" id="KW-0479">Metal-binding</keyword>
<dbReference type="GO" id="GO:0006629">
    <property type="term" value="P:lipid metabolic process"/>
    <property type="evidence" value="ECO:0007669"/>
    <property type="project" value="InterPro"/>
</dbReference>
<dbReference type="GO" id="GO:0035556">
    <property type="term" value="P:intracellular signal transduction"/>
    <property type="evidence" value="ECO:0007669"/>
    <property type="project" value="InterPro"/>
</dbReference>
<keyword evidence="2" id="KW-0677">Repeat</keyword>
<protein>
    <submittedName>
        <fullName evidence="10">C2H2-type domain-containing protein</fullName>
    </submittedName>
</protein>
<dbReference type="PANTHER" id="PTHR24409:SF436">
    <property type="entry name" value="GASTRULA ZINC FINGER PROTEIN XLCGF7.1-LIKE-RELATED"/>
    <property type="match status" value="1"/>
</dbReference>